<name>A0A812UJ44_SYMPI</name>
<feature type="non-terminal residue" evidence="1">
    <location>
        <position position="302"/>
    </location>
</feature>
<sequence length="302" mass="35075">RPRRLELYYAIPIQTYDLIHPLIAVTEDYEPYAARRRQCRNRLKEEFPWTNGVKTSLLDGNRVPDEVVGPLIAGRLQGRAQRIALELKLVRPDGTYDIGDAALVRLSVDEVIDPVDGVTIIQRHIPSGVQALCNALRDAFGDTDEAQTTKALEVFFEHKRPHGQELQEFAAEWDLRYEDAKLKAGLDMNTVAKSYLWLKQSGLTQKHQDDLRLQVHGDLSRFNELRALAILCPIVLLTGPREDKSDEHAEMDDWFGWTDWDDDGYWTEAWWYDNDWEDYGDGYNDHSWYEDDDEFYEAEEQP</sequence>
<evidence type="ECO:0000313" key="2">
    <source>
        <dbReference type="Proteomes" id="UP000649617"/>
    </source>
</evidence>
<reference evidence="1" key="1">
    <citation type="submission" date="2021-02" db="EMBL/GenBank/DDBJ databases">
        <authorList>
            <person name="Dougan E. K."/>
            <person name="Rhodes N."/>
            <person name="Thang M."/>
            <person name="Chan C."/>
        </authorList>
    </citation>
    <scope>NUCLEOTIDE SEQUENCE</scope>
</reference>
<comment type="caution">
    <text evidence="1">The sequence shown here is derived from an EMBL/GenBank/DDBJ whole genome shotgun (WGS) entry which is preliminary data.</text>
</comment>
<protein>
    <submittedName>
        <fullName evidence="1">Uncharacterized protein</fullName>
    </submittedName>
</protein>
<proteinExistence type="predicted"/>
<keyword evidence="2" id="KW-1185">Reference proteome</keyword>
<feature type="non-terminal residue" evidence="1">
    <location>
        <position position="1"/>
    </location>
</feature>
<evidence type="ECO:0000313" key="1">
    <source>
        <dbReference type="EMBL" id="CAE7567004.1"/>
    </source>
</evidence>
<accession>A0A812UJ44</accession>
<gene>
    <name evidence="1" type="ORF">SPIL2461_LOCUS15235</name>
</gene>
<dbReference type="AlphaFoldDB" id="A0A812UJ44"/>
<dbReference type="EMBL" id="CAJNIZ010036684">
    <property type="protein sequence ID" value="CAE7567004.1"/>
    <property type="molecule type" value="Genomic_DNA"/>
</dbReference>
<dbReference type="Proteomes" id="UP000649617">
    <property type="component" value="Unassembled WGS sequence"/>
</dbReference>
<organism evidence="1 2">
    <name type="scientific">Symbiodinium pilosum</name>
    <name type="common">Dinoflagellate</name>
    <dbReference type="NCBI Taxonomy" id="2952"/>
    <lineage>
        <taxon>Eukaryota</taxon>
        <taxon>Sar</taxon>
        <taxon>Alveolata</taxon>
        <taxon>Dinophyceae</taxon>
        <taxon>Suessiales</taxon>
        <taxon>Symbiodiniaceae</taxon>
        <taxon>Symbiodinium</taxon>
    </lineage>
</organism>
<dbReference type="OrthoDB" id="448655at2759"/>